<evidence type="ECO:0000313" key="9">
    <source>
        <dbReference type="Proteomes" id="UP000751190"/>
    </source>
</evidence>
<feature type="repeat" description="Solcar" evidence="6">
    <location>
        <begin position="125"/>
        <end position="220"/>
    </location>
</feature>
<dbReference type="InterPro" id="IPR023395">
    <property type="entry name" value="MCP_dom_sf"/>
</dbReference>
<keyword evidence="2 7" id="KW-0813">Transport</keyword>
<dbReference type="PRINTS" id="PR00926">
    <property type="entry name" value="MITOCARRIER"/>
</dbReference>
<comment type="caution">
    <text evidence="8">The sequence shown here is derived from an EMBL/GenBank/DDBJ whole genome shotgun (WGS) entry which is preliminary data.</text>
</comment>
<accession>A0A8J5XAA6</accession>
<dbReference type="PROSITE" id="PS50920">
    <property type="entry name" value="SOLCAR"/>
    <property type="match status" value="3"/>
</dbReference>
<dbReference type="Proteomes" id="UP000751190">
    <property type="component" value="Unassembled WGS sequence"/>
</dbReference>
<dbReference type="AlphaFoldDB" id="A0A8J5XAA6"/>
<evidence type="ECO:0000313" key="8">
    <source>
        <dbReference type="EMBL" id="KAG8460364.1"/>
    </source>
</evidence>
<sequence length="331" mass="33954">MAENLVEGGRHMSATAKPVEGSLEWDDLDKTKLIACMPLFGLAVRVPVYPPQLIKTRIQTGLIAEQSLLTAARHIVRTEGLSGLWRGFGVSLFGLATGPVYITALESSKKALRALNATHRVVPDDSAAIAMAAGAIGSIAGQTVAVPMDVVSQRLQVAAVASTANAAGAPAAAPAASPSALSLLRELGPRGLYRGFGVSLAQYVPSSALTWGGFDAVSRPLRTLAAEGAQRWGWRPSLADLAACGASGGVAGAVTAVVTCPLDVVRTRLQTLPAAQAHGGAVSVVAGIWAARGPAGFYAGLGARIATLSPLMMAIMSGYEALKRTCVKPKQ</sequence>
<organism evidence="8 9">
    <name type="scientific">Diacronema lutheri</name>
    <name type="common">Unicellular marine alga</name>
    <name type="synonym">Monochrysis lutheri</name>
    <dbReference type="NCBI Taxonomy" id="2081491"/>
    <lineage>
        <taxon>Eukaryota</taxon>
        <taxon>Haptista</taxon>
        <taxon>Haptophyta</taxon>
        <taxon>Pavlovophyceae</taxon>
        <taxon>Pavlovales</taxon>
        <taxon>Pavlovaceae</taxon>
        <taxon>Diacronema</taxon>
    </lineage>
</organism>
<dbReference type="InterPro" id="IPR002067">
    <property type="entry name" value="MCP"/>
</dbReference>
<dbReference type="EMBL" id="JAGTXO010000033">
    <property type="protein sequence ID" value="KAG8460364.1"/>
    <property type="molecule type" value="Genomic_DNA"/>
</dbReference>
<dbReference type="PANTHER" id="PTHR46080:SF18">
    <property type="entry name" value="MITOCHONDRIAL SUBSTRATE CARRIER FAMILY PROTEIN J"/>
    <property type="match status" value="1"/>
</dbReference>
<dbReference type="Pfam" id="PF00153">
    <property type="entry name" value="Mito_carr"/>
    <property type="match status" value="3"/>
</dbReference>
<feature type="repeat" description="Solcar" evidence="6">
    <location>
        <begin position="239"/>
        <end position="325"/>
    </location>
</feature>
<dbReference type="Gene3D" id="1.50.40.10">
    <property type="entry name" value="Mitochondrial carrier domain"/>
    <property type="match status" value="2"/>
</dbReference>
<dbReference type="GO" id="GO:0016020">
    <property type="term" value="C:membrane"/>
    <property type="evidence" value="ECO:0007669"/>
    <property type="project" value="UniProtKB-SubCell"/>
</dbReference>
<evidence type="ECO:0000256" key="4">
    <source>
        <dbReference type="ARBA" id="ARBA00022737"/>
    </source>
</evidence>
<gene>
    <name evidence="8" type="ORF">KFE25_011855</name>
</gene>
<comment type="similarity">
    <text evidence="7">Belongs to the mitochondrial carrier (TC 2.A.29) family.</text>
</comment>
<dbReference type="OrthoDB" id="250329at2759"/>
<evidence type="ECO:0000256" key="7">
    <source>
        <dbReference type="RuleBase" id="RU000488"/>
    </source>
</evidence>
<keyword evidence="3 6" id="KW-0812">Transmembrane</keyword>
<dbReference type="InterPro" id="IPR018108">
    <property type="entry name" value="MCP_transmembrane"/>
</dbReference>
<reference evidence="8" key="1">
    <citation type="submission" date="2021-05" db="EMBL/GenBank/DDBJ databases">
        <title>The genome of the haptophyte Pavlova lutheri (Diacronema luteri, Pavlovales) - a model for lipid biosynthesis in eukaryotic algae.</title>
        <authorList>
            <person name="Hulatt C.J."/>
            <person name="Posewitz M.C."/>
        </authorList>
    </citation>
    <scope>NUCLEOTIDE SEQUENCE</scope>
    <source>
        <strain evidence="8">NIVA-4/92</strain>
    </source>
</reference>
<keyword evidence="5 6" id="KW-0472">Membrane</keyword>
<keyword evidence="4" id="KW-0677">Repeat</keyword>
<comment type="subcellular location">
    <subcellularLocation>
        <location evidence="1">Membrane</location>
        <topology evidence="1">Multi-pass membrane protein</topology>
    </subcellularLocation>
</comment>
<dbReference type="SUPFAM" id="SSF103506">
    <property type="entry name" value="Mitochondrial carrier"/>
    <property type="match status" value="1"/>
</dbReference>
<dbReference type="OMA" id="GPSGILM"/>
<evidence type="ECO:0000256" key="3">
    <source>
        <dbReference type="ARBA" id="ARBA00022692"/>
    </source>
</evidence>
<protein>
    <submittedName>
        <fullName evidence="8">Uncharacterized protein</fullName>
    </submittedName>
</protein>
<proteinExistence type="inferred from homology"/>
<name>A0A8J5XAA6_DIALT</name>
<dbReference type="GO" id="GO:0055085">
    <property type="term" value="P:transmembrane transport"/>
    <property type="evidence" value="ECO:0007669"/>
    <property type="project" value="InterPro"/>
</dbReference>
<dbReference type="PANTHER" id="PTHR46080">
    <property type="entry name" value="MITOCHONDRIAL SUBSTRATE CARRIER FAMILY PROTEIN J"/>
    <property type="match status" value="1"/>
</dbReference>
<keyword evidence="9" id="KW-1185">Reference proteome</keyword>
<evidence type="ECO:0000256" key="1">
    <source>
        <dbReference type="ARBA" id="ARBA00004141"/>
    </source>
</evidence>
<feature type="repeat" description="Solcar" evidence="6">
    <location>
        <begin position="31"/>
        <end position="112"/>
    </location>
</feature>
<evidence type="ECO:0000256" key="6">
    <source>
        <dbReference type="PROSITE-ProRule" id="PRU00282"/>
    </source>
</evidence>
<evidence type="ECO:0000256" key="5">
    <source>
        <dbReference type="ARBA" id="ARBA00023136"/>
    </source>
</evidence>
<evidence type="ECO:0000256" key="2">
    <source>
        <dbReference type="ARBA" id="ARBA00022448"/>
    </source>
</evidence>